<evidence type="ECO:0000256" key="11">
    <source>
        <dbReference type="ARBA" id="ARBA00023170"/>
    </source>
</evidence>
<keyword evidence="11" id="KW-0675">Receptor</keyword>
<evidence type="ECO:0000256" key="10">
    <source>
        <dbReference type="ARBA" id="ARBA00023157"/>
    </source>
</evidence>
<keyword evidence="3 15" id="KW-0812">Transmembrane</keyword>
<evidence type="ECO:0000256" key="15">
    <source>
        <dbReference type="SAM" id="Phobius"/>
    </source>
</evidence>
<dbReference type="InterPro" id="IPR015621">
    <property type="entry name" value="IL-1_rcpt_fam"/>
</dbReference>
<evidence type="ECO:0000256" key="2">
    <source>
        <dbReference type="ARBA" id="ARBA00009752"/>
    </source>
</evidence>
<evidence type="ECO:0000313" key="21">
    <source>
        <dbReference type="RefSeq" id="XP_030057303.1"/>
    </source>
</evidence>
<dbReference type="FunFam" id="2.60.40.10:FF:000188">
    <property type="entry name" value="Interleukin-1 receptor accessory protein-like 1"/>
    <property type="match status" value="1"/>
</dbReference>
<name>A0A6P7XXN6_9AMPH</name>
<dbReference type="GeneID" id="115469120"/>
<evidence type="ECO:0000259" key="18">
    <source>
        <dbReference type="PROSITE" id="PS50835"/>
    </source>
</evidence>
<dbReference type="Pfam" id="PF13895">
    <property type="entry name" value="Ig_2"/>
    <property type="match status" value="1"/>
</dbReference>
<keyword evidence="5" id="KW-0677">Repeat</keyword>
<gene>
    <name evidence="20 21" type="primary">LOC115469120</name>
</gene>
<keyword evidence="8" id="KW-0520">NAD</keyword>
<dbReference type="InterPro" id="IPR013783">
    <property type="entry name" value="Ig-like_fold"/>
</dbReference>
<dbReference type="InterPro" id="IPR035897">
    <property type="entry name" value="Toll_tir_struct_dom_sf"/>
</dbReference>
<proteinExistence type="inferred from homology"/>
<keyword evidence="9 15" id="KW-0472">Membrane</keyword>
<evidence type="ECO:0000313" key="19">
    <source>
        <dbReference type="Proteomes" id="UP000515156"/>
    </source>
</evidence>
<keyword evidence="13" id="KW-0395">Inflammatory response</keyword>
<dbReference type="GO" id="GO:0016787">
    <property type="term" value="F:hydrolase activity"/>
    <property type="evidence" value="ECO:0007669"/>
    <property type="project" value="UniProtKB-KW"/>
</dbReference>
<keyword evidence="12" id="KW-0325">Glycoprotein</keyword>
<dbReference type="GO" id="GO:0016020">
    <property type="term" value="C:membrane"/>
    <property type="evidence" value="ECO:0007669"/>
    <property type="project" value="UniProtKB-SubCell"/>
</dbReference>
<evidence type="ECO:0000256" key="3">
    <source>
        <dbReference type="ARBA" id="ARBA00022692"/>
    </source>
</evidence>
<keyword evidence="4 16" id="KW-0732">Signal</keyword>
<evidence type="ECO:0000256" key="5">
    <source>
        <dbReference type="ARBA" id="ARBA00022737"/>
    </source>
</evidence>
<dbReference type="Proteomes" id="UP000515156">
    <property type="component" value="Chromosome 4"/>
</dbReference>
<dbReference type="PRINTS" id="PR01537">
    <property type="entry name" value="INTRLKN1R1F"/>
</dbReference>
<dbReference type="OrthoDB" id="6132459at2759"/>
<evidence type="ECO:0000256" key="4">
    <source>
        <dbReference type="ARBA" id="ARBA00022729"/>
    </source>
</evidence>
<dbReference type="SUPFAM" id="SSF48726">
    <property type="entry name" value="Immunoglobulin"/>
    <property type="match status" value="3"/>
</dbReference>
<dbReference type="FunFam" id="3.40.50.10140:FF:000002">
    <property type="entry name" value="Interleukin 1 receptor accessory protein"/>
    <property type="match status" value="1"/>
</dbReference>
<keyword evidence="14" id="KW-0393">Immunoglobulin domain</keyword>
<evidence type="ECO:0000256" key="1">
    <source>
        <dbReference type="ARBA" id="ARBA00004479"/>
    </source>
</evidence>
<sequence length="570" mass="65020">MTSALFSICAIFACLASGSAEDCLDCGVEYDRSYIPDGQPGFVNCPLCYKLDIDGDVHYNFTWSKNGSTAHVTSERHARIYVDGSKMKFIPARLEDSGYYQCVVWNSTKCFKKLVEVKVFQNDDGLCYNWSSSFRQRGHVKSDEKVVCPVLSNYVDENRVQMRWYKECKLLNTISSRFQAVGFELTIQNMTKGDEGNYTCETTYEYDGKLYNLSRTIDWNVIVSKEKKPAVITYPRNNSIEVEIGFQVSLVCSASHKGEEDVPLFWIVNDMYADNYDTSRVVTGLPFDTILEDGTALKTVYLNISEVKKEDYENKFACVLQSTTVPAIEFLFIKHPAPNFQGGLIAIFVTLALVIIIAVLTYKVFKVDIVLWHRQSCLYHHSSKEDGKIYDAYVMFPKSRNTKSIYSVDTFVLKVLPEVLEKQCGYKLFIFGRDELPGEAIADVVDKTISESRRLIIILAGIKSSNDFFEDAFEQQIALYDSLISNKFKAILIELEKIADYTNMPESIKYIKQKQGVVRWKGNFTDSSLLPNTRFWKNVRYRMPPVRDLSSQTLHSKLILPCESLGIKVA</sequence>
<feature type="signal peptide" evidence="16">
    <location>
        <begin position="1"/>
        <end position="20"/>
    </location>
</feature>
<dbReference type="SMART" id="SM00409">
    <property type="entry name" value="IG"/>
    <property type="match status" value="3"/>
</dbReference>
<dbReference type="PRINTS" id="PR01536">
    <property type="entry name" value="INTRLKN1R12F"/>
</dbReference>
<comment type="subcellular location">
    <subcellularLocation>
        <location evidence="1">Membrane</location>
        <topology evidence="1">Single-pass type I membrane protein</topology>
    </subcellularLocation>
</comment>
<dbReference type="PROSITE" id="PS50835">
    <property type="entry name" value="IG_LIKE"/>
    <property type="match status" value="3"/>
</dbReference>
<evidence type="ECO:0000256" key="12">
    <source>
        <dbReference type="ARBA" id="ARBA00023180"/>
    </source>
</evidence>
<dbReference type="InterPro" id="IPR036179">
    <property type="entry name" value="Ig-like_dom_sf"/>
</dbReference>
<dbReference type="PRINTS" id="PR01538">
    <property type="entry name" value="INTRLEUKN1R1"/>
</dbReference>
<evidence type="ECO:0000256" key="7">
    <source>
        <dbReference type="ARBA" id="ARBA00022989"/>
    </source>
</evidence>
<evidence type="ECO:0000256" key="9">
    <source>
        <dbReference type="ARBA" id="ARBA00023136"/>
    </source>
</evidence>
<feature type="transmembrane region" description="Helical" evidence="15">
    <location>
        <begin position="343"/>
        <end position="365"/>
    </location>
</feature>
<feature type="domain" description="TIR" evidence="17">
    <location>
        <begin position="388"/>
        <end position="543"/>
    </location>
</feature>
<dbReference type="KEGG" id="muo:115469120"/>
<organism evidence="19 21">
    <name type="scientific">Microcaecilia unicolor</name>
    <dbReference type="NCBI Taxonomy" id="1415580"/>
    <lineage>
        <taxon>Eukaryota</taxon>
        <taxon>Metazoa</taxon>
        <taxon>Chordata</taxon>
        <taxon>Craniata</taxon>
        <taxon>Vertebrata</taxon>
        <taxon>Euteleostomi</taxon>
        <taxon>Amphibia</taxon>
        <taxon>Gymnophiona</taxon>
        <taxon>Siphonopidae</taxon>
        <taxon>Microcaecilia</taxon>
    </lineage>
</organism>
<keyword evidence="10" id="KW-1015">Disulfide bond</keyword>
<dbReference type="InterPro" id="IPR007110">
    <property type="entry name" value="Ig-like_dom"/>
</dbReference>
<dbReference type="AlphaFoldDB" id="A0A6P7XXN6"/>
<evidence type="ECO:0000313" key="20">
    <source>
        <dbReference type="RefSeq" id="XP_030057302.1"/>
    </source>
</evidence>
<dbReference type="GO" id="GO:0006954">
    <property type="term" value="P:inflammatory response"/>
    <property type="evidence" value="ECO:0007669"/>
    <property type="project" value="UniProtKB-KW"/>
</dbReference>
<dbReference type="PANTHER" id="PTHR11890">
    <property type="entry name" value="INTERLEUKIN-1 RECEPTOR FAMILY MEMBER"/>
    <property type="match status" value="1"/>
</dbReference>
<dbReference type="Gene3D" id="2.60.40.10">
    <property type="entry name" value="Immunoglobulins"/>
    <property type="match status" value="3"/>
</dbReference>
<keyword evidence="6" id="KW-0378">Hydrolase</keyword>
<reference evidence="20 21" key="1">
    <citation type="submission" date="2025-04" db="UniProtKB">
        <authorList>
            <consortium name="RefSeq"/>
        </authorList>
    </citation>
    <scope>IDENTIFICATION</scope>
</reference>
<comment type="similarity">
    <text evidence="2">Belongs to the interleukin-1 receptor family.</text>
</comment>
<keyword evidence="19" id="KW-1185">Reference proteome</keyword>
<accession>A0A6P7XXN6</accession>
<dbReference type="InterPro" id="IPR000157">
    <property type="entry name" value="TIR_dom"/>
</dbReference>
<protein>
    <submittedName>
        <fullName evidence="20 21">Interleukin-1 receptor type 1-like isoform X1</fullName>
    </submittedName>
</protein>
<feature type="domain" description="Ig-like" evidence="18">
    <location>
        <begin position="138"/>
        <end position="218"/>
    </location>
</feature>
<keyword evidence="7 15" id="KW-1133">Transmembrane helix</keyword>
<dbReference type="InterPro" id="IPR004074">
    <property type="entry name" value="IL-1_rcpt_I/II-typ"/>
</dbReference>
<dbReference type="InterPro" id="IPR003599">
    <property type="entry name" value="Ig_sub"/>
</dbReference>
<evidence type="ECO:0000259" key="17">
    <source>
        <dbReference type="PROSITE" id="PS50104"/>
    </source>
</evidence>
<dbReference type="PROSITE" id="PS50104">
    <property type="entry name" value="TIR"/>
    <property type="match status" value="1"/>
</dbReference>
<evidence type="ECO:0000256" key="16">
    <source>
        <dbReference type="SAM" id="SignalP"/>
    </source>
</evidence>
<evidence type="ECO:0000256" key="6">
    <source>
        <dbReference type="ARBA" id="ARBA00022801"/>
    </source>
</evidence>
<evidence type="ECO:0000256" key="14">
    <source>
        <dbReference type="ARBA" id="ARBA00023319"/>
    </source>
</evidence>
<dbReference type="RefSeq" id="XP_030057302.1">
    <property type="nucleotide sequence ID" value="XM_030201442.1"/>
</dbReference>
<dbReference type="RefSeq" id="XP_030057303.1">
    <property type="nucleotide sequence ID" value="XM_030201443.1"/>
</dbReference>
<evidence type="ECO:0000256" key="8">
    <source>
        <dbReference type="ARBA" id="ARBA00023027"/>
    </source>
</evidence>
<dbReference type="Gene3D" id="3.40.50.10140">
    <property type="entry name" value="Toll/interleukin-1 receptor homology (TIR) domain"/>
    <property type="match status" value="1"/>
</dbReference>
<dbReference type="SUPFAM" id="SSF52200">
    <property type="entry name" value="Toll/Interleukin receptor TIR domain"/>
    <property type="match status" value="1"/>
</dbReference>
<evidence type="ECO:0000256" key="13">
    <source>
        <dbReference type="ARBA" id="ARBA00023198"/>
    </source>
</evidence>
<dbReference type="InterPro" id="IPR004076">
    <property type="entry name" value="IL-1_rcpt_I-typ"/>
</dbReference>
<feature type="domain" description="Ig-like" evidence="18">
    <location>
        <begin position="229"/>
        <end position="329"/>
    </location>
</feature>
<feature type="domain" description="Ig-like" evidence="18">
    <location>
        <begin position="37"/>
        <end position="118"/>
    </location>
</feature>
<dbReference type="GO" id="GO:0004909">
    <property type="term" value="F:interleukin-1, type I, activating receptor activity"/>
    <property type="evidence" value="ECO:0007669"/>
    <property type="project" value="InterPro"/>
</dbReference>
<dbReference type="SMART" id="SM00255">
    <property type="entry name" value="TIR"/>
    <property type="match status" value="1"/>
</dbReference>
<dbReference type="PANTHER" id="PTHR11890:SF26">
    <property type="entry name" value="INTERLEUKIN-1 RECEPTOR TYPE 1"/>
    <property type="match status" value="1"/>
</dbReference>
<dbReference type="Pfam" id="PF01582">
    <property type="entry name" value="TIR"/>
    <property type="match status" value="1"/>
</dbReference>
<feature type="chain" id="PRO_5044652488" evidence="16">
    <location>
        <begin position="21"/>
        <end position="570"/>
    </location>
</feature>